<evidence type="ECO:0000313" key="1">
    <source>
        <dbReference type="EMBL" id="SUD50567.1"/>
    </source>
</evidence>
<evidence type="ECO:0000313" key="2">
    <source>
        <dbReference type="Proteomes" id="UP000255303"/>
    </source>
</evidence>
<protein>
    <submittedName>
        <fullName evidence="1">Amino acid abc transporter substrate-binding paat family</fullName>
    </submittedName>
</protein>
<proteinExistence type="predicted"/>
<dbReference type="EMBL" id="UGUV01000002">
    <property type="protein sequence ID" value="SUD50567.1"/>
    <property type="molecule type" value="Genomic_DNA"/>
</dbReference>
<dbReference type="Proteomes" id="UP000255303">
    <property type="component" value="Unassembled WGS sequence"/>
</dbReference>
<dbReference type="Gene3D" id="3.40.190.10">
    <property type="entry name" value="Periplasmic binding protein-like II"/>
    <property type="match status" value="2"/>
</dbReference>
<dbReference type="AlphaFoldDB" id="A0A379JPK6"/>
<reference evidence="1 2" key="1">
    <citation type="submission" date="2018-06" db="EMBL/GenBank/DDBJ databases">
        <authorList>
            <consortium name="Pathogen Informatics"/>
            <person name="Doyle S."/>
        </authorList>
    </citation>
    <scope>NUCLEOTIDE SEQUENCE [LARGE SCALE GENOMIC DNA]</scope>
    <source>
        <strain evidence="1 2">NCTC10692</strain>
    </source>
</reference>
<name>A0A379JPK6_ECTOL</name>
<organism evidence="1 2">
    <name type="scientific">Ectopseudomonas oleovorans</name>
    <name type="common">Pseudomonas oleovorans</name>
    <dbReference type="NCBI Taxonomy" id="301"/>
    <lineage>
        <taxon>Bacteria</taxon>
        <taxon>Pseudomonadati</taxon>
        <taxon>Pseudomonadota</taxon>
        <taxon>Gammaproteobacteria</taxon>
        <taxon>Pseudomonadales</taxon>
        <taxon>Pseudomonadaceae</taxon>
        <taxon>Ectopseudomonas</taxon>
    </lineage>
</organism>
<dbReference type="SUPFAM" id="SSF53850">
    <property type="entry name" value="Periplasmic binding protein-like II"/>
    <property type="match status" value="1"/>
</dbReference>
<accession>A0A379JPK6</accession>
<sequence>MQRCWAFREASKDGCEAVGIAAGMSVILTAHAELQPPDEIQVASEVWEGHTNADGPGMAWGILREVFEPVGVRLHVQSVPYTRAVGLVQRGSADAWVGSYRDEIDEGVLYPRWHYDGERVSALGLRGKPAPTLESLGELHLAWKRGYEYQRYLPNVRHYREVRQHSDILGMLDQGHADFHIDSHSELELLLANVARRGRYQLVELTWLPLYIGFADNVRGRALAELFDQRMALLVKAGTLRPIFARWQQPYPFD</sequence>
<gene>
    <name evidence="1" type="ORF">NCTC10692_00977</name>
</gene>